<comment type="caution">
    <text evidence="2">The sequence shown here is derived from an EMBL/GenBank/DDBJ whole genome shotgun (WGS) entry which is preliminary data.</text>
</comment>
<feature type="domain" description="PurE" evidence="1">
    <location>
        <begin position="102"/>
        <end position="192"/>
    </location>
</feature>
<name>T0ZGC5_9ZZZZ</name>
<dbReference type="InterPro" id="IPR039476">
    <property type="entry name" value="P2CMN_synthase_LarB"/>
</dbReference>
<dbReference type="GO" id="GO:0016787">
    <property type="term" value="F:hydrolase activity"/>
    <property type="evidence" value="ECO:0007669"/>
    <property type="project" value="InterPro"/>
</dbReference>
<reference evidence="2" key="2">
    <citation type="journal article" date="2014" name="ISME J.">
        <title>Microbial stratification in low pH oxic and suboxic macroscopic growths along an acid mine drainage.</title>
        <authorList>
            <person name="Mendez-Garcia C."/>
            <person name="Mesa V."/>
            <person name="Sprenger R.R."/>
            <person name="Richter M."/>
            <person name="Diez M.S."/>
            <person name="Solano J."/>
            <person name="Bargiela R."/>
            <person name="Golyshina O.V."/>
            <person name="Manteca A."/>
            <person name="Ramos J.L."/>
            <person name="Gallego J.R."/>
            <person name="Llorente I."/>
            <person name="Martins Dos Santos V.A."/>
            <person name="Jensen O.N."/>
            <person name="Pelaez A.I."/>
            <person name="Sanchez J."/>
            <person name="Ferrer M."/>
        </authorList>
    </citation>
    <scope>NUCLEOTIDE SEQUENCE</scope>
</reference>
<dbReference type="Gene3D" id="3.40.50.1970">
    <property type="match status" value="1"/>
</dbReference>
<dbReference type="PANTHER" id="PTHR43064">
    <property type="entry name" value="PHOSPHORIBOSYLAMINOIMIDAZOLE CARBOXYLASE-RELATED"/>
    <property type="match status" value="1"/>
</dbReference>
<reference evidence="2" key="1">
    <citation type="submission" date="2013-08" db="EMBL/GenBank/DDBJ databases">
        <authorList>
            <person name="Mendez C."/>
            <person name="Richter M."/>
            <person name="Ferrer M."/>
            <person name="Sanchez J."/>
        </authorList>
    </citation>
    <scope>NUCLEOTIDE SEQUENCE</scope>
</reference>
<organism evidence="2">
    <name type="scientific">mine drainage metagenome</name>
    <dbReference type="NCBI Taxonomy" id="410659"/>
    <lineage>
        <taxon>unclassified sequences</taxon>
        <taxon>metagenomes</taxon>
        <taxon>ecological metagenomes</taxon>
    </lineage>
</organism>
<sequence length="192" mass="20243">MTAVRRRDPPARDVSVGRIARIDRDRGRRVGVPEVVLGEGKSVAHLRAIVERLHRAGCGALISRPTADQRRALDATGLPIHSRADGRLLRLAGPLGATFRPGVVALLTAGTSDVPVAEEAGAVLEELGVEVARAFDVGVAGLHRLQRALRRLERSHPELYLVVAGREGALPTVVAGLVHAPVVGVPTSIGYG</sequence>
<dbReference type="SUPFAM" id="SSF52255">
    <property type="entry name" value="N5-CAIR mutase (phosphoribosylaminoimidazole carboxylase, PurE)"/>
    <property type="match status" value="1"/>
</dbReference>
<dbReference type="InterPro" id="IPR000031">
    <property type="entry name" value="PurE_dom"/>
</dbReference>
<dbReference type="EMBL" id="AUZZ01010734">
    <property type="protein sequence ID" value="EQD28775.1"/>
    <property type="molecule type" value="Genomic_DNA"/>
</dbReference>
<dbReference type="Pfam" id="PF00731">
    <property type="entry name" value="AIRC"/>
    <property type="match status" value="1"/>
</dbReference>
<gene>
    <name evidence="2" type="ORF">B2A_14766</name>
</gene>
<feature type="non-terminal residue" evidence="2">
    <location>
        <position position="192"/>
    </location>
</feature>
<dbReference type="PANTHER" id="PTHR43064:SF1">
    <property type="entry name" value="SLL1489 PROTEIN"/>
    <property type="match status" value="1"/>
</dbReference>
<proteinExistence type="predicted"/>
<evidence type="ECO:0000313" key="2">
    <source>
        <dbReference type="EMBL" id="EQD28775.1"/>
    </source>
</evidence>
<dbReference type="AlphaFoldDB" id="T0ZGC5"/>
<dbReference type="SMART" id="SM01001">
    <property type="entry name" value="AIRC"/>
    <property type="match status" value="1"/>
</dbReference>
<dbReference type="GO" id="GO:0006189">
    <property type="term" value="P:'de novo' IMP biosynthetic process"/>
    <property type="evidence" value="ECO:0007669"/>
    <property type="project" value="InterPro"/>
</dbReference>
<evidence type="ECO:0000259" key="1">
    <source>
        <dbReference type="SMART" id="SM01001"/>
    </source>
</evidence>
<accession>T0ZGC5</accession>
<protein>
    <submittedName>
        <fullName evidence="2">Circadian phase modifier CpmA-like protein</fullName>
    </submittedName>
</protein>